<dbReference type="Proteomes" id="UP001153714">
    <property type="component" value="Chromosome 8"/>
</dbReference>
<name>A0A9N9RHB2_9NEOP</name>
<organism evidence="1 2">
    <name type="scientific">Diatraea saccharalis</name>
    <name type="common">sugarcane borer</name>
    <dbReference type="NCBI Taxonomy" id="40085"/>
    <lineage>
        <taxon>Eukaryota</taxon>
        <taxon>Metazoa</taxon>
        <taxon>Ecdysozoa</taxon>
        <taxon>Arthropoda</taxon>
        <taxon>Hexapoda</taxon>
        <taxon>Insecta</taxon>
        <taxon>Pterygota</taxon>
        <taxon>Neoptera</taxon>
        <taxon>Endopterygota</taxon>
        <taxon>Lepidoptera</taxon>
        <taxon>Glossata</taxon>
        <taxon>Ditrysia</taxon>
        <taxon>Pyraloidea</taxon>
        <taxon>Crambidae</taxon>
        <taxon>Crambinae</taxon>
        <taxon>Diatraea</taxon>
    </lineage>
</organism>
<gene>
    <name evidence="1" type="ORF">DIATSA_LOCUS13420</name>
</gene>
<accession>A0A9N9RHB2</accession>
<sequence>MLAANDDSQANTYEELSAEWEGGAEGGQYRVSRCAPCRGYTLCRLLPAHAKEKLDLSNAGAYEEGSGGECAEVGEAGEAGEVGEAGEAGEAGLDSGSCNSACSEAGDTYVITDARAPAYLVTRALQPRAATIIDPTRTQVRNRLLLTLEVIHLS</sequence>
<dbReference type="OrthoDB" id="4062651at2759"/>
<proteinExistence type="predicted"/>
<keyword evidence="2" id="KW-1185">Reference proteome</keyword>
<evidence type="ECO:0000313" key="1">
    <source>
        <dbReference type="EMBL" id="CAG9796219.1"/>
    </source>
</evidence>
<evidence type="ECO:0000313" key="2">
    <source>
        <dbReference type="Proteomes" id="UP001153714"/>
    </source>
</evidence>
<dbReference type="EMBL" id="OU893339">
    <property type="protein sequence ID" value="CAG9796219.1"/>
    <property type="molecule type" value="Genomic_DNA"/>
</dbReference>
<reference evidence="1" key="1">
    <citation type="submission" date="2021-12" db="EMBL/GenBank/DDBJ databases">
        <authorList>
            <person name="King R."/>
        </authorList>
    </citation>
    <scope>NUCLEOTIDE SEQUENCE</scope>
</reference>
<protein>
    <submittedName>
        <fullName evidence="1">Uncharacterized protein</fullName>
    </submittedName>
</protein>
<dbReference type="AlphaFoldDB" id="A0A9N9RHB2"/>
<reference evidence="1" key="2">
    <citation type="submission" date="2022-10" db="EMBL/GenBank/DDBJ databases">
        <authorList>
            <consortium name="ENA_rothamsted_submissions"/>
            <consortium name="culmorum"/>
            <person name="King R."/>
        </authorList>
    </citation>
    <scope>NUCLEOTIDE SEQUENCE</scope>
</reference>